<dbReference type="Gene3D" id="3.40.50.2000">
    <property type="entry name" value="Glycogen Phosphorylase B"/>
    <property type="match status" value="2"/>
</dbReference>
<dbReference type="GO" id="GO:0016757">
    <property type="term" value="F:glycosyltransferase activity"/>
    <property type="evidence" value="ECO:0007669"/>
    <property type="project" value="TreeGrafter"/>
</dbReference>
<feature type="domain" description="Glycosyltransferase subfamily 4-like N-terminal" evidence="2">
    <location>
        <begin position="49"/>
        <end position="158"/>
    </location>
</feature>
<name>A0A839Z8F0_9HYPH</name>
<dbReference type="PANTHER" id="PTHR45947:SF3">
    <property type="entry name" value="SULFOQUINOVOSYL TRANSFERASE SQD2"/>
    <property type="match status" value="1"/>
</dbReference>
<organism evidence="3 4">
    <name type="scientific">Ancylobacter tetraedralis</name>
    <dbReference type="NCBI Taxonomy" id="217068"/>
    <lineage>
        <taxon>Bacteria</taxon>
        <taxon>Pseudomonadati</taxon>
        <taxon>Pseudomonadota</taxon>
        <taxon>Alphaproteobacteria</taxon>
        <taxon>Hyphomicrobiales</taxon>
        <taxon>Xanthobacteraceae</taxon>
        <taxon>Ancylobacter</taxon>
    </lineage>
</organism>
<dbReference type="AlphaFoldDB" id="A0A839Z8F0"/>
<dbReference type="SUPFAM" id="SSF53756">
    <property type="entry name" value="UDP-Glycosyltransferase/glycogen phosphorylase"/>
    <property type="match status" value="1"/>
</dbReference>
<dbReference type="EMBL" id="JACICD010000002">
    <property type="protein sequence ID" value="MBB3770475.1"/>
    <property type="molecule type" value="Genomic_DNA"/>
</dbReference>
<keyword evidence="3" id="KW-0808">Transferase</keyword>
<dbReference type="InterPro" id="IPR050194">
    <property type="entry name" value="Glycosyltransferase_grp1"/>
</dbReference>
<accession>A0A839Z8F0</accession>
<sequence length="363" mass="37741">MSGFVFAIPGALDLPTGGYAYDRRVIDECRRAGGAVTHLALPGGFPFPTPDELQTSARMLAALPAGQPVLIDGLALGALPADLLRGLRHPIAALVHHPLALEAGLGEGQRAALHTSERAALAQASAVIATSPATARRLQQDYGVAPDRMAIARPGTDPAPRARGTSSRGTGQPVRLLSVGAVIPRKAHGVLVDALARLAARDWTCHIVGATDRDAEETRAVQARIAAQGLGGRIELTGSIPPDALARHFDAADIFISASLFEGYGMGLSEALACGLPIVASRAGAIPDTVPAAAGLLVTPGDSEGLAGALGALLDAPERRRQMAESAWHHAQTLPRWPQTAAIILETLQTLSRQTLSRQENSR</sequence>
<gene>
    <name evidence="3" type="ORF">FHS55_001070</name>
</gene>
<dbReference type="InterPro" id="IPR028098">
    <property type="entry name" value="Glyco_trans_4-like_N"/>
</dbReference>
<evidence type="ECO:0000256" key="1">
    <source>
        <dbReference type="SAM" id="MobiDB-lite"/>
    </source>
</evidence>
<comment type="caution">
    <text evidence="3">The sequence shown here is derived from an EMBL/GenBank/DDBJ whole genome shotgun (WGS) entry which is preliminary data.</text>
</comment>
<dbReference type="RefSeq" id="WP_183188676.1">
    <property type="nucleotide sequence ID" value="NZ_JACICD010000002.1"/>
</dbReference>
<dbReference type="CDD" id="cd03801">
    <property type="entry name" value="GT4_PimA-like"/>
    <property type="match status" value="1"/>
</dbReference>
<evidence type="ECO:0000313" key="4">
    <source>
        <dbReference type="Proteomes" id="UP000533469"/>
    </source>
</evidence>
<feature type="region of interest" description="Disordered" evidence="1">
    <location>
        <begin position="150"/>
        <end position="171"/>
    </location>
</feature>
<dbReference type="Pfam" id="PF13439">
    <property type="entry name" value="Glyco_transf_4"/>
    <property type="match status" value="1"/>
</dbReference>
<evidence type="ECO:0000259" key="2">
    <source>
        <dbReference type="Pfam" id="PF13439"/>
    </source>
</evidence>
<evidence type="ECO:0000313" key="3">
    <source>
        <dbReference type="EMBL" id="MBB3770475.1"/>
    </source>
</evidence>
<keyword evidence="4" id="KW-1185">Reference proteome</keyword>
<dbReference type="Proteomes" id="UP000533469">
    <property type="component" value="Unassembled WGS sequence"/>
</dbReference>
<proteinExistence type="predicted"/>
<dbReference type="PANTHER" id="PTHR45947">
    <property type="entry name" value="SULFOQUINOVOSYL TRANSFERASE SQD2"/>
    <property type="match status" value="1"/>
</dbReference>
<protein>
    <submittedName>
        <fullName evidence="3">Glycosyltransferase involved in cell wall biosynthesis</fullName>
    </submittedName>
</protein>
<dbReference type="Pfam" id="PF13692">
    <property type="entry name" value="Glyco_trans_1_4"/>
    <property type="match status" value="1"/>
</dbReference>
<reference evidence="3 4" key="1">
    <citation type="submission" date="2020-08" db="EMBL/GenBank/DDBJ databases">
        <title>Genomic Encyclopedia of Type Strains, Phase IV (KMG-IV): sequencing the most valuable type-strain genomes for metagenomic binning, comparative biology and taxonomic classification.</title>
        <authorList>
            <person name="Goeker M."/>
        </authorList>
    </citation>
    <scope>NUCLEOTIDE SEQUENCE [LARGE SCALE GENOMIC DNA]</scope>
    <source>
        <strain evidence="3 4">DSM 5895</strain>
    </source>
</reference>